<sequence>MEPPTTDTTFMNPERAGMLRDIAAGGADRSLSPPAVHDPDLGPQVSGANVVGVRQASRGPKVPIKRSRSEFGSEGEDADVAREPPTPTRDTAYLASLLRLRPFRLILEPPATKSNAPLAKTHATNITDAGLVLNEVMRKTSNLPILRLPRLADIGGNLVAADGGIDRVAHGSLLEDIWPGLKPELKYEFARQIRKLVQSMRKTPQSQNRARQRQVGSVVCGGHSLLLDKHPGTTYWAVRTQPTQSQFVAFLISTFHPSVPNAVAARIASRFRQSEPLVLSHGELCPRNFIVNKGEIVAIIGWDCAGWYPEWWDYVKFFEARTTIENQDWYEYASEIFDTEYTTELVAYQGVARCQASSGVGEGTAVPGACVSYNQLEQIRTMMQSSVLVGVQTRRKTGLGDER</sequence>
<feature type="region of interest" description="Disordered" evidence="1">
    <location>
        <begin position="23"/>
        <end position="88"/>
    </location>
</feature>
<feature type="domain" description="Aminoglycoside phosphotransferase" evidence="2">
    <location>
        <begin position="243"/>
        <end position="323"/>
    </location>
</feature>
<gene>
    <name evidence="3" type="ORF">TPAR_02480</name>
</gene>
<accession>A0A2S4L4F2</accession>
<dbReference type="AlphaFoldDB" id="A0A2S4L4F2"/>
<dbReference type="Pfam" id="PF01636">
    <property type="entry name" value="APH"/>
    <property type="match status" value="1"/>
</dbReference>
<dbReference type="PANTHER" id="PTHR21310">
    <property type="entry name" value="AMINOGLYCOSIDE PHOSPHOTRANSFERASE-RELATED-RELATED"/>
    <property type="match status" value="1"/>
</dbReference>
<dbReference type="InterPro" id="IPR051678">
    <property type="entry name" value="AGP_Transferase"/>
</dbReference>
<organism evidence="3 4">
    <name type="scientific">Tolypocladium paradoxum</name>
    <dbReference type="NCBI Taxonomy" id="94208"/>
    <lineage>
        <taxon>Eukaryota</taxon>
        <taxon>Fungi</taxon>
        <taxon>Dikarya</taxon>
        <taxon>Ascomycota</taxon>
        <taxon>Pezizomycotina</taxon>
        <taxon>Sordariomycetes</taxon>
        <taxon>Hypocreomycetidae</taxon>
        <taxon>Hypocreales</taxon>
        <taxon>Ophiocordycipitaceae</taxon>
        <taxon>Tolypocladium</taxon>
    </lineage>
</organism>
<comment type="caution">
    <text evidence="3">The sequence shown here is derived from an EMBL/GenBank/DDBJ whole genome shotgun (WGS) entry which is preliminary data.</text>
</comment>
<keyword evidence="4" id="KW-1185">Reference proteome</keyword>
<evidence type="ECO:0000256" key="1">
    <source>
        <dbReference type="SAM" id="MobiDB-lite"/>
    </source>
</evidence>
<evidence type="ECO:0000259" key="2">
    <source>
        <dbReference type="Pfam" id="PF01636"/>
    </source>
</evidence>
<proteinExistence type="predicted"/>
<feature type="non-terminal residue" evidence="3">
    <location>
        <position position="403"/>
    </location>
</feature>
<dbReference type="EMBL" id="PKSG01000259">
    <property type="protein sequence ID" value="POR37324.1"/>
    <property type="molecule type" value="Genomic_DNA"/>
</dbReference>
<dbReference type="InterPro" id="IPR011009">
    <property type="entry name" value="Kinase-like_dom_sf"/>
</dbReference>
<dbReference type="STRING" id="94208.A0A2S4L4F2"/>
<evidence type="ECO:0000313" key="4">
    <source>
        <dbReference type="Proteomes" id="UP000237481"/>
    </source>
</evidence>
<dbReference type="InterPro" id="IPR002575">
    <property type="entry name" value="Aminoglycoside_PTrfase"/>
</dbReference>
<dbReference type="OrthoDB" id="4177236at2759"/>
<dbReference type="Proteomes" id="UP000237481">
    <property type="component" value="Unassembled WGS sequence"/>
</dbReference>
<dbReference type="Gene3D" id="3.90.1200.10">
    <property type="match status" value="1"/>
</dbReference>
<name>A0A2S4L4F2_9HYPO</name>
<evidence type="ECO:0000313" key="3">
    <source>
        <dbReference type="EMBL" id="POR37324.1"/>
    </source>
</evidence>
<dbReference type="PANTHER" id="PTHR21310:SF58">
    <property type="entry name" value="AMINOGLYCOSIDE PHOSPHOTRANSFERASE DOMAIN-CONTAINING PROTEIN"/>
    <property type="match status" value="1"/>
</dbReference>
<protein>
    <recommendedName>
        <fullName evidence="2">Aminoglycoside phosphotransferase domain-containing protein</fullName>
    </recommendedName>
</protein>
<reference evidence="3 4" key="1">
    <citation type="submission" date="2018-01" db="EMBL/GenBank/DDBJ databases">
        <title>Harnessing the power of phylogenomics to disentangle the directionality and signatures of interkingdom host jumping in the parasitic fungal genus Tolypocladium.</title>
        <authorList>
            <person name="Quandt C.A."/>
            <person name="Patterson W."/>
            <person name="Spatafora J.W."/>
        </authorList>
    </citation>
    <scope>NUCLEOTIDE SEQUENCE [LARGE SCALE GENOMIC DNA]</scope>
    <source>
        <strain evidence="3 4">NRBC 100945</strain>
    </source>
</reference>
<dbReference type="SUPFAM" id="SSF56112">
    <property type="entry name" value="Protein kinase-like (PK-like)"/>
    <property type="match status" value="1"/>
</dbReference>